<dbReference type="Gene3D" id="3.40.640.10">
    <property type="entry name" value="Type I PLP-dependent aspartate aminotransferase-like (Major domain)"/>
    <property type="match status" value="1"/>
</dbReference>
<keyword evidence="3" id="KW-0663">Pyridoxal phosphate</keyword>
<evidence type="ECO:0000256" key="1">
    <source>
        <dbReference type="ARBA" id="ARBA00001933"/>
    </source>
</evidence>
<dbReference type="InterPro" id="IPR015424">
    <property type="entry name" value="PyrdxlP-dep_Trfase"/>
</dbReference>
<accession>A0A255H302</accession>
<dbReference type="SUPFAM" id="SSF53383">
    <property type="entry name" value="PLP-dependent transferases"/>
    <property type="match status" value="1"/>
</dbReference>
<organism evidence="7 8">
    <name type="scientific">Enemella dayhoffiae</name>
    <dbReference type="NCBI Taxonomy" id="2016507"/>
    <lineage>
        <taxon>Bacteria</taxon>
        <taxon>Bacillati</taxon>
        <taxon>Actinomycetota</taxon>
        <taxon>Actinomycetes</taxon>
        <taxon>Propionibacteriales</taxon>
        <taxon>Propionibacteriaceae</taxon>
        <taxon>Enemella</taxon>
    </lineage>
</organism>
<feature type="domain" description="Aminotransferase class I/classII large" evidence="6">
    <location>
        <begin position="30"/>
        <end position="338"/>
    </location>
</feature>
<dbReference type="InterPro" id="IPR004839">
    <property type="entry name" value="Aminotransferase_I/II_large"/>
</dbReference>
<evidence type="ECO:0000259" key="6">
    <source>
        <dbReference type="Pfam" id="PF00155"/>
    </source>
</evidence>
<dbReference type="EC" id="4.4.1.13" evidence="2"/>
<reference evidence="7 8" key="1">
    <citation type="submission" date="2017-07" db="EMBL/GenBank/DDBJ databases">
        <title>Draft whole genome sequences of clinical Proprionibacteriaceae strains.</title>
        <authorList>
            <person name="Bernier A.-M."/>
            <person name="Bernard K."/>
            <person name="Domingo M.-C."/>
        </authorList>
    </citation>
    <scope>NUCLEOTIDE SEQUENCE [LARGE SCALE GENOMIC DNA]</scope>
    <source>
        <strain evidence="7 8">NML 130396</strain>
    </source>
</reference>
<evidence type="ECO:0000256" key="5">
    <source>
        <dbReference type="ARBA" id="ARBA00037974"/>
    </source>
</evidence>
<dbReference type="InterPro" id="IPR015422">
    <property type="entry name" value="PyrdxlP-dep_Trfase_small"/>
</dbReference>
<dbReference type="AlphaFoldDB" id="A0A255H302"/>
<evidence type="ECO:0000256" key="4">
    <source>
        <dbReference type="ARBA" id="ARBA00023239"/>
    </source>
</evidence>
<evidence type="ECO:0000256" key="2">
    <source>
        <dbReference type="ARBA" id="ARBA00012224"/>
    </source>
</evidence>
<evidence type="ECO:0000256" key="3">
    <source>
        <dbReference type="ARBA" id="ARBA00022898"/>
    </source>
</evidence>
<dbReference type="Gene3D" id="3.90.1150.10">
    <property type="entry name" value="Aspartate Aminotransferase, domain 1"/>
    <property type="match status" value="1"/>
</dbReference>
<keyword evidence="8" id="KW-1185">Reference proteome</keyword>
<dbReference type="Proteomes" id="UP000216311">
    <property type="component" value="Unassembled WGS sequence"/>
</dbReference>
<name>A0A255H302_9ACTN</name>
<evidence type="ECO:0000313" key="7">
    <source>
        <dbReference type="EMBL" id="OYO22198.1"/>
    </source>
</evidence>
<dbReference type="InterPro" id="IPR015421">
    <property type="entry name" value="PyrdxlP-dep_Trfase_major"/>
</dbReference>
<dbReference type="GO" id="GO:0030170">
    <property type="term" value="F:pyridoxal phosphate binding"/>
    <property type="evidence" value="ECO:0007669"/>
    <property type="project" value="InterPro"/>
</dbReference>
<gene>
    <name evidence="7" type="ORF">CGZ93_08290</name>
</gene>
<dbReference type="EMBL" id="NMVQ01000012">
    <property type="protein sequence ID" value="OYO22198.1"/>
    <property type="molecule type" value="Genomic_DNA"/>
</dbReference>
<sequence>MDCRPAPEVTETLSRAIHAGDTGYPVGTGYEQAYAAYAADVWGWEFDPRRQAIIVPDVMQGIIAVLDLLGERGAPVVVNPPVYPQFYKYLGWAGREVVEAPLTAEGRIDLATLEAAFTRTDGPQPEAYLLCNPHNPHGTVPTREELAAVAELANRHGVRLVSDEIHAPLVATTTRHVPLLSVPGTEEAVIVSSASKSWNLAGLKAGLAIGGSAVAERLLGMPDQVTHSASHLGVLAHVAALTEARGWLTELMGEVQANKQLLSDLLADQLPEVGFRVEPATYLAWLDCRALGLADPYRSFLQAGVALNNGVDFGTGGVGHVRMNLATSPEIITEAVRRMAAVRG</sequence>
<comment type="cofactor">
    <cofactor evidence="1">
        <name>pyridoxal 5'-phosphate</name>
        <dbReference type="ChEBI" id="CHEBI:597326"/>
    </cofactor>
</comment>
<dbReference type="GO" id="GO:0047804">
    <property type="term" value="F:cysteine-S-conjugate beta-lyase activity"/>
    <property type="evidence" value="ECO:0007669"/>
    <property type="project" value="UniProtKB-EC"/>
</dbReference>
<comment type="caution">
    <text evidence="7">The sequence shown here is derived from an EMBL/GenBank/DDBJ whole genome shotgun (WGS) entry which is preliminary data.</text>
</comment>
<proteinExistence type="inferred from homology"/>
<keyword evidence="4 7" id="KW-0456">Lyase</keyword>
<dbReference type="OrthoDB" id="3224382at2"/>
<dbReference type="InterPro" id="IPR051798">
    <property type="entry name" value="Class-II_PLP-Dep_Aminotrans"/>
</dbReference>
<dbReference type="Pfam" id="PF00155">
    <property type="entry name" value="Aminotran_1_2"/>
    <property type="match status" value="1"/>
</dbReference>
<dbReference type="PANTHER" id="PTHR43525:SF2">
    <property type="entry name" value="CYSTATHIONINE BETA-LYASE-RELATED"/>
    <property type="match status" value="1"/>
</dbReference>
<evidence type="ECO:0000313" key="8">
    <source>
        <dbReference type="Proteomes" id="UP000216311"/>
    </source>
</evidence>
<dbReference type="CDD" id="cd00609">
    <property type="entry name" value="AAT_like"/>
    <property type="match status" value="1"/>
</dbReference>
<protein>
    <recommendedName>
        <fullName evidence="2">cysteine-S-conjugate beta-lyase</fullName>
        <ecNumber evidence="2">4.4.1.13</ecNumber>
    </recommendedName>
</protein>
<dbReference type="PANTHER" id="PTHR43525">
    <property type="entry name" value="PROTEIN MALY"/>
    <property type="match status" value="1"/>
</dbReference>
<comment type="similarity">
    <text evidence="5">Belongs to the class-II pyridoxal-phosphate-dependent aminotransferase family. MalY/PatB cystathionine beta-lyase subfamily.</text>
</comment>